<dbReference type="SUPFAM" id="SSF109998">
    <property type="entry name" value="Triger factor/SurA peptide-binding domain-like"/>
    <property type="match status" value="1"/>
</dbReference>
<proteinExistence type="predicted"/>
<organism evidence="2 3">
    <name type="scientific">Algisphaera agarilytica</name>
    <dbReference type="NCBI Taxonomy" id="1385975"/>
    <lineage>
        <taxon>Bacteria</taxon>
        <taxon>Pseudomonadati</taxon>
        <taxon>Planctomycetota</taxon>
        <taxon>Phycisphaerae</taxon>
        <taxon>Phycisphaerales</taxon>
        <taxon>Phycisphaeraceae</taxon>
        <taxon>Algisphaera</taxon>
    </lineage>
</organism>
<dbReference type="InterPro" id="IPR027304">
    <property type="entry name" value="Trigger_fact/SurA_dom_sf"/>
</dbReference>
<dbReference type="AlphaFoldDB" id="A0A7X0H7F6"/>
<dbReference type="Proteomes" id="UP000541810">
    <property type="component" value="Unassembled WGS sequence"/>
</dbReference>
<keyword evidence="3" id="KW-1185">Reference proteome</keyword>
<gene>
    <name evidence="2" type="ORF">HNQ40_002445</name>
</gene>
<evidence type="ECO:0000313" key="3">
    <source>
        <dbReference type="Proteomes" id="UP000541810"/>
    </source>
</evidence>
<keyword evidence="1" id="KW-0812">Transmembrane</keyword>
<sequence length="653" mass="71450">MFKFFRQYNKIILVVGGCVLMVAFLIPQAVEMFGPNPAKEKIGTMHGEKVTRGQAEFAAREIDLLQQLPFGNGMITDDAIAWLMIQADAEEMGLYASNREVDLAMQSVGLDTETVQELASTRKTTVATIREIVRHWLVAEQYRQTVLGTSYRDPRGGSPSLAVNRLEIIFQSMQQLQQFGNMPPQFRSQYIQFAIAEANGTRRLSAPRLAQFAQNNFANVTGRVVLILPDLEAAPQPEQDQLTEVFEAYKNNLEGTGEPFPFGYMYPDRVKLTYLQIPMREVRDQVNIEYLDVLDAYKAFPARFADEEGNIPDNPTPEAVAALTVELTDRRAEQFATKVLATVQSLLAENQRGQSRVEGYLELSEDFTPLAWEEIISAVEAEQGVKLQAQGNANEWIALTDLATLPGIGQTIIGEGGQGVRFDQYVSATRKLVEDPTQVLRSMRTQVGIASKALRGFNGDMYLFRIEDAELAHAPETLEEVQERVIADAKLIAAYERLVAEAESWQTLAVAEGLDAVAAAAETTVQDLAPFQKVAGTEGAAPEVPGVGVSRDFVDAAFALAVAADESETPIADLPAEQRVAVTPVPNAEIGPSLAVYVLDEFAPLTRAGYEEAVNTGATIAVDASLDSADTPNPLSAEAMAKRVGFDLEAYEN</sequence>
<keyword evidence="1" id="KW-1133">Transmembrane helix</keyword>
<dbReference type="EMBL" id="JACHGY010000001">
    <property type="protein sequence ID" value="MBB6430639.1"/>
    <property type="molecule type" value="Genomic_DNA"/>
</dbReference>
<accession>A0A7X0H7F6</accession>
<evidence type="ECO:0000256" key="1">
    <source>
        <dbReference type="SAM" id="Phobius"/>
    </source>
</evidence>
<name>A0A7X0H7F6_9BACT</name>
<keyword evidence="1" id="KW-0472">Membrane</keyword>
<protein>
    <submittedName>
        <fullName evidence="2">Uncharacterized protein</fullName>
    </submittedName>
</protein>
<evidence type="ECO:0000313" key="2">
    <source>
        <dbReference type="EMBL" id="MBB6430639.1"/>
    </source>
</evidence>
<feature type="transmembrane region" description="Helical" evidence="1">
    <location>
        <begin position="12"/>
        <end position="30"/>
    </location>
</feature>
<comment type="caution">
    <text evidence="2">The sequence shown here is derived from an EMBL/GenBank/DDBJ whole genome shotgun (WGS) entry which is preliminary data.</text>
</comment>
<dbReference type="RefSeq" id="WP_184678141.1">
    <property type="nucleotide sequence ID" value="NZ_JACHGY010000001.1"/>
</dbReference>
<reference evidence="2 3" key="1">
    <citation type="submission" date="2020-08" db="EMBL/GenBank/DDBJ databases">
        <title>Genomic Encyclopedia of Type Strains, Phase IV (KMG-IV): sequencing the most valuable type-strain genomes for metagenomic binning, comparative biology and taxonomic classification.</title>
        <authorList>
            <person name="Goeker M."/>
        </authorList>
    </citation>
    <scope>NUCLEOTIDE SEQUENCE [LARGE SCALE GENOMIC DNA]</scope>
    <source>
        <strain evidence="2 3">DSM 103725</strain>
    </source>
</reference>